<protein>
    <submittedName>
        <fullName evidence="2">Uncharacterized protein</fullName>
    </submittedName>
</protein>
<dbReference type="Proteomes" id="UP001190700">
    <property type="component" value="Unassembled WGS sequence"/>
</dbReference>
<evidence type="ECO:0000313" key="2">
    <source>
        <dbReference type="EMBL" id="KAK3256824.1"/>
    </source>
</evidence>
<dbReference type="Gene3D" id="2.115.10.20">
    <property type="entry name" value="Glycosyl hydrolase domain, family 43"/>
    <property type="match status" value="1"/>
</dbReference>
<dbReference type="AlphaFoldDB" id="A0AAE0FBV6"/>
<keyword evidence="1" id="KW-0732">Signal</keyword>
<reference evidence="2 3" key="1">
    <citation type="journal article" date="2015" name="Genome Biol. Evol.">
        <title>Comparative Genomics of a Bacterivorous Green Alga Reveals Evolutionary Causalities and Consequences of Phago-Mixotrophic Mode of Nutrition.</title>
        <authorList>
            <person name="Burns J.A."/>
            <person name="Paasch A."/>
            <person name="Narechania A."/>
            <person name="Kim E."/>
        </authorList>
    </citation>
    <scope>NUCLEOTIDE SEQUENCE [LARGE SCALE GENOMIC DNA]</scope>
    <source>
        <strain evidence="2 3">PLY_AMNH</strain>
    </source>
</reference>
<keyword evidence="3" id="KW-1185">Reference proteome</keyword>
<evidence type="ECO:0000256" key="1">
    <source>
        <dbReference type="SAM" id="SignalP"/>
    </source>
</evidence>
<proteinExistence type="predicted"/>
<name>A0AAE0FBV6_9CHLO</name>
<feature type="signal peptide" evidence="1">
    <location>
        <begin position="1"/>
        <end position="19"/>
    </location>
</feature>
<comment type="caution">
    <text evidence="2">The sequence shown here is derived from an EMBL/GenBank/DDBJ whole genome shotgun (WGS) entry which is preliminary data.</text>
</comment>
<dbReference type="InterPro" id="IPR023296">
    <property type="entry name" value="Glyco_hydro_beta-prop_sf"/>
</dbReference>
<dbReference type="EMBL" id="LGRX02021300">
    <property type="protein sequence ID" value="KAK3256824.1"/>
    <property type="molecule type" value="Genomic_DNA"/>
</dbReference>
<feature type="chain" id="PRO_5042026740" evidence="1">
    <location>
        <begin position="20"/>
        <end position="380"/>
    </location>
</feature>
<evidence type="ECO:0000313" key="3">
    <source>
        <dbReference type="Proteomes" id="UP001190700"/>
    </source>
</evidence>
<accession>A0AAE0FBV6</accession>
<dbReference type="SUPFAM" id="SSF75005">
    <property type="entry name" value="Arabinanase/levansucrase/invertase"/>
    <property type="match status" value="1"/>
</dbReference>
<gene>
    <name evidence="2" type="ORF">CYMTET_34065</name>
</gene>
<sequence>MRSEPRGLVFGILFLVCTGARELGEKNVDITGGNSAKAQVSATGSLEPEKGWSNTSTAGVQDYEGDPILRPSGLGEWLLGDPTVLQLGDELHLWGNEVFHGILHFSAKLTDVTNFTKVETSVRLPGANRAYAHFDAARDTVILFYEQYTPPFFRSSRIQWVESKVDGNWKWSAPTLALEPALEWEMIGTKRVGNPFVFFNAQVSKWWMYYSASSVHLDDADIDEPLHLGLAQADDLRGNWTRVTATPLAIKGGEFQNATVLGIGSLKLVKGMNGDGTPRVALCNRVTRHDVTHVTGSTISSLKSVDGGLSWQVETATLITPTPAAEPNTWKESYVYGFDTFVSPSDSNWTLVFYNARNGWRHAMEAIGVSRVRPQSILRI</sequence>
<organism evidence="2 3">
    <name type="scientific">Cymbomonas tetramitiformis</name>
    <dbReference type="NCBI Taxonomy" id="36881"/>
    <lineage>
        <taxon>Eukaryota</taxon>
        <taxon>Viridiplantae</taxon>
        <taxon>Chlorophyta</taxon>
        <taxon>Pyramimonadophyceae</taxon>
        <taxon>Pyramimonadales</taxon>
        <taxon>Pyramimonadaceae</taxon>
        <taxon>Cymbomonas</taxon>
    </lineage>
</organism>